<evidence type="ECO:0000313" key="1">
    <source>
        <dbReference type="EMBL" id="GGD82713.1"/>
    </source>
</evidence>
<evidence type="ECO:0000313" key="2">
    <source>
        <dbReference type="Proteomes" id="UP000612456"/>
    </source>
</evidence>
<dbReference type="Proteomes" id="UP000612456">
    <property type="component" value="Unassembled WGS sequence"/>
</dbReference>
<comment type="caution">
    <text evidence="1">The sequence shown here is derived from an EMBL/GenBank/DDBJ whole genome shotgun (WGS) entry which is preliminary data.</text>
</comment>
<sequence>MRLHVTIHKHLVEMSHSLVFGMTNVSMRLYLAAENYSICHSIISKMPASKARVRSHLDD</sequence>
<dbReference type="EMBL" id="BMHP01000003">
    <property type="protein sequence ID" value="GGD82713.1"/>
    <property type="molecule type" value="Genomic_DNA"/>
</dbReference>
<proteinExistence type="predicted"/>
<gene>
    <name evidence="1" type="ORF">GCM10010911_46090</name>
</gene>
<reference evidence="1" key="1">
    <citation type="journal article" date="2014" name="Int. J. Syst. Evol. Microbiol.">
        <title>Complete genome sequence of Corynebacterium casei LMG S-19264T (=DSM 44701T), isolated from a smear-ripened cheese.</title>
        <authorList>
            <consortium name="US DOE Joint Genome Institute (JGI-PGF)"/>
            <person name="Walter F."/>
            <person name="Albersmeier A."/>
            <person name="Kalinowski J."/>
            <person name="Ruckert C."/>
        </authorList>
    </citation>
    <scope>NUCLEOTIDE SEQUENCE</scope>
    <source>
        <strain evidence="1">CGMCC 1.15178</strain>
    </source>
</reference>
<organism evidence="1 2">
    <name type="scientific">Paenibacillus nasutitermitis</name>
    <dbReference type="NCBI Taxonomy" id="1652958"/>
    <lineage>
        <taxon>Bacteria</taxon>
        <taxon>Bacillati</taxon>
        <taxon>Bacillota</taxon>
        <taxon>Bacilli</taxon>
        <taxon>Bacillales</taxon>
        <taxon>Paenibacillaceae</taxon>
        <taxon>Paenibacillus</taxon>
    </lineage>
</organism>
<reference evidence="1" key="2">
    <citation type="submission" date="2020-09" db="EMBL/GenBank/DDBJ databases">
        <authorList>
            <person name="Sun Q."/>
            <person name="Zhou Y."/>
        </authorList>
    </citation>
    <scope>NUCLEOTIDE SEQUENCE</scope>
    <source>
        <strain evidence="1">CGMCC 1.15178</strain>
    </source>
</reference>
<accession>A0A916Z9C9</accession>
<keyword evidence="2" id="KW-1185">Reference proteome</keyword>
<dbReference type="AlphaFoldDB" id="A0A916Z9C9"/>
<name>A0A916Z9C9_9BACL</name>
<protein>
    <submittedName>
        <fullName evidence="1">Uncharacterized protein</fullName>
    </submittedName>
</protein>